<dbReference type="Proteomes" id="UP001055303">
    <property type="component" value="Unassembled WGS sequence"/>
</dbReference>
<evidence type="ECO:0000313" key="5">
    <source>
        <dbReference type="Proteomes" id="UP001055303"/>
    </source>
</evidence>
<dbReference type="EMBL" id="BPQI01000017">
    <property type="protein sequence ID" value="GJD55075.1"/>
    <property type="molecule type" value="Genomic_DNA"/>
</dbReference>
<feature type="transmembrane region" description="Helical" evidence="1">
    <location>
        <begin position="61"/>
        <end position="82"/>
    </location>
</feature>
<sequence length="83" mass="9394">MMVGSHGRWWFMMLPFRSRRTHPLPDWSGHADQRGVGGHATAAERDMAASRAARYRSRMDTLALTIMASALTFSSFVVLLGWR</sequence>
<reference evidence="3 4" key="1">
    <citation type="submission" date="2019-06" db="EMBL/GenBank/DDBJ databases">
        <authorList>
            <person name="Rodrigo-Torres L."/>
            <person name="Arahal R. D."/>
            <person name="Lucena T."/>
        </authorList>
    </citation>
    <scope>NUCLEOTIDE SEQUENCE [LARGE SCALE GENOMIC DNA]</scope>
    <source>
        <strain evidence="3 4">SW08-7</strain>
    </source>
</reference>
<dbReference type="AlphaFoldDB" id="A0A564FVF8"/>
<keyword evidence="1" id="KW-1133">Transmembrane helix</keyword>
<reference evidence="2" key="2">
    <citation type="journal article" date="2021" name="Front. Microbiol.">
        <title>Comprehensive Comparative Genomics and Phenotyping of Methylobacterium Species.</title>
        <authorList>
            <person name="Alessa O."/>
            <person name="Ogura Y."/>
            <person name="Fujitani Y."/>
            <person name="Takami H."/>
            <person name="Hayashi T."/>
            <person name="Sahin N."/>
            <person name="Tani A."/>
        </authorList>
    </citation>
    <scope>NUCLEOTIDE SEQUENCE</scope>
    <source>
        <strain evidence="2">DSM 22415</strain>
    </source>
</reference>
<proteinExistence type="predicted"/>
<keyword evidence="1" id="KW-0812">Transmembrane</keyword>
<accession>A0A564FVF8</accession>
<organism evidence="3 4">
    <name type="scientific">Methylobacterium dankookense</name>
    <dbReference type="NCBI Taxonomy" id="560405"/>
    <lineage>
        <taxon>Bacteria</taxon>
        <taxon>Pseudomonadati</taxon>
        <taxon>Pseudomonadota</taxon>
        <taxon>Alphaproteobacteria</taxon>
        <taxon>Hyphomicrobiales</taxon>
        <taxon>Methylobacteriaceae</taxon>
        <taxon>Methylobacterium</taxon>
    </lineage>
</organism>
<evidence type="ECO:0000313" key="3">
    <source>
        <dbReference type="EMBL" id="VUF12073.1"/>
    </source>
</evidence>
<evidence type="ECO:0000313" key="4">
    <source>
        <dbReference type="Proteomes" id="UP000401717"/>
    </source>
</evidence>
<evidence type="ECO:0000313" key="2">
    <source>
        <dbReference type="EMBL" id="GJD55075.1"/>
    </source>
</evidence>
<reference evidence="2" key="3">
    <citation type="submission" date="2021-08" db="EMBL/GenBank/DDBJ databases">
        <authorList>
            <person name="Tani A."/>
            <person name="Ola A."/>
            <person name="Ogura Y."/>
            <person name="Katsura K."/>
            <person name="Hayashi T."/>
        </authorList>
    </citation>
    <scope>NUCLEOTIDE SEQUENCE</scope>
    <source>
        <strain evidence="2">DSM 22415</strain>
    </source>
</reference>
<keyword evidence="5" id="KW-1185">Reference proteome</keyword>
<dbReference type="Proteomes" id="UP000401717">
    <property type="component" value="Unassembled WGS sequence"/>
</dbReference>
<keyword evidence="1" id="KW-0472">Membrane</keyword>
<protein>
    <submittedName>
        <fullName evidence="3">Uncharacterized protein</fullName>
    </submittedName>
</protein>
<gene>
    <name evidence="2" type="ORF">IFDJLNFL_0957</name>
    <name evidence="3" type="ORF">MTDSW087_01761</name>
</gene>
<dbReference type="EMBL" id="CABFVH010000007">
    <property type="protein sequence ID" value="VUF12073.1"/>
    <property type="molecule type" value="Genomic_DNA"/>
</dbReference>
<name>A0A564FVF8_9HYPH</name>
<evidence type="ECO:0000256" key="1">
    <source>
        <dbReference type="SAM" id="Phobius"/>
    </source>
</evidence>